<gene>
    <name evidence="3" type="ORF">SAMN06273567_102702</name>
</gene>
<feature type="compositionally biased region" description="Pro residues" evidence="1">
    <location>
        <begin position="101"/>
        <end position="119"/>
    </location>
</feature>
<proteinExistence type="predicted"/>
<dbReference type="EMBL" id="FXTJ01000002">
    <property type="protein sequence ID" value="SMO63380.1"/>
    <property type="molecule type" value="Genomic_DNA"/>
</dbReference>
<accession>A0A521CXJ1</accession>
<evidence type="ECO:0000313" key="4">
    <source>
        <dbReference type="Proteomes" id="UP000317484"/>
    </source>
</evidence>
<evidence type="ECO:0000256" key="1">
    <source>
        <dbReference type="SAM" id="MobiDB-lite"/>
    </source>
</evidence>
<dbReference type="Proteomes" id="UP000317484">
    <property type="component" value="Unassembled WGS sequence"/>
</dbReference>
<organism evidence="3 4">
    <name type="scientific">Geodermatophilus aquaeductus</name>
    <dbReference type="NCBI Taxonomy" id="1564161"/>
    <lineage>
        <taxon>Bacteria</taxon>
        <taxon>Bacillati</taxon>
        <taxon>Actinomycetota</taxon>
        <taxon>Actinomycetes</taxon>
        <taxon>Geodermatophilales</taxon>
        <taxon>Geodermatophilaceae</taxon>
        <taxon>Geodermatophilus</taxon>
    </lineage>
</organism>
<dbReference type="Gene3D" id="2.60.40.2360">
    <property type="entry name" value="Intracellular proteinase inhibitor BsuPI"/>
    <property type="match status" value="1"/>
</dbReference>
<keyword evidence="2" id="KW-0472">Membrane</keyword>
<feature type="transmembrane region" description="Helical" evidence="2">
    <location>
        <begin position="40"/>
        <end position="61"/>
    </location>
</feature>
<keyword evidence="2" id="KW-1133">Transmembrane helix</keyword>
<feature type="region of interest" description="Disordered" evidence="1">
    <location>
        <begin position="95"/>
        <end position="128"/>
    </location>
</feature>
<dbReference type="InterPro" id="IPR038144">
    <property type="entry name" value="IPI"/>
</dbReference>
<dbReference type="AlphaFoldDB" id="A0A521CXJ1"/>
<reference evidence="3 4" key="1">
    <citation type="submission" date="2017-05" db="EMBL/GenBank/DDBJ databases">
        <authorList>
            <person name="Varghese N."/>
            <person name="Submissions S."/>
        </authorList>
    </citation>
    <scope>NUCLEOTIDE SEQUENCE [LARGE SCALE GENOMIC DNA]</scope>
    <source>
        <strain evidence="3 4">DSM 46834</strain>
    </source>
</reference>
<keyword evidence="2" id="KW-0812">Transmembrane</keyword>
<sequence length="253" mass="25425">MPGPADGVPSRDGSEARTTVAFVLHPVGPLPAAVYWRRRLLVLVLLVAVLGGGGWLGVALLTGSEGTASAAGTSEAASSSSAAEPPALDRVVPSLAGVQTPTPPPEPAPAPAEPVPPAAPVQEPGAPCSDDVVALEVRTPGTVASGSSPTFELVVTNTAAVPCTRVLDAQLQEMVLLDGAGTRVWGSNDCQPASSADTRTLAPGEQVVFPLTWSGLTSEPGCAAPRVPVAPGQYVLRARLDAKTSPDAVLTVA</sequence>
<name>A0A521CXJ1_9ACTN</name>
<evidence type="ECO:0000313" key="3">
    <source>
        <dbReference type="EMBL" id="SMO63380.1"/>
    </source>
</evidence>
<keyword evidence="4" id="KW-1185">Reference proteome</keyword>
<protein>
    <recommendedName>
        <fullName evidence="5">MucR family transcriptional regulator</fullName>
    </recommendedName>
</protein>
<evidence type="ECO:0000256" key="2">
    <source>
        <dbReference type="SAM" id="Phobius"/>
    </source>
</evidence>
<evidence type="ECO:0008006" key="5">
    <source>
        <dbReference type="Google" id="ProtNLM"/>
    </source>
</evidence>